<dbReference type="PANTHER" id="PTHR36917:SF1">
    <property type="entry name" value="INNER MEMBRANE-SPANNING PROTEIN YCIB"/>
    <property type="match status" value="1"/>
</dbReference>
<evidence type="ECO:0000313" key="6">
    <source>
        <dbReference type="EMBL" id="GEQ76508.1"/>
    </source>
</evidence>
<feature type="transmembrane region" description="Helical" evidence="5">
    <location>
        <begin position="184"/>
        <end position="202"/>
    </location>
</feature>
<dbReference type="NCBIfam" id="TIGR00997">
    <property type="entry name" value="ispZ"/>
    <property type="match status" value="1"/>
</dbReference>
<dbReference type="Pfam" id="PF04279">
    <property type="entry name" value="IspA"/>
    <property type="match status" value="1"/>
</dbReference>
<evidence type="ECO:0000256" key="3">
    <source>
        <dbReference type="ARBA" id="ARBA00022989"/>
    </source>
</evidence>
<feature type="transmembrane region" description="Helical" evidence="5">
    <location>
        <begin position="85"/>
        <end position="101"/>
    </location>
</feature>
<feature type="transmembrane region" description="Helical" evidence="5">
    <location>
        <begin position="150"/>
        <end position="172"/>
    </location>
</feature>
<dbReference type="EMBL" id="BKBW01000007">
    <property type="protein sequence ID" value="GEQ76508.1"/>
    <property type="molecule type" value="Genomic_DNA"/>
</dbReference>
<evidence type="ECO:0000256" key="4">
    <source>
        <dbReference type="ARBA" id="ARBA00023136"/>
    </source>
</evidence>
<evidence type="ECO:0000256" key="5">
    <source>
        <dbReference type="HAMAP-Rule" id="MF_00189"/>
    </source>
</evidence>
<dbReference type="HAMAP" id="MF_00189">
    <property type="entry name" value="YciB"/>
    <property type="match status" value="1"/>
</dbReference>
<accession>A0A5A7MF78</accession>
<keyword evidence="2 5" id="KW-0812">Transmembrane</keyword>
<dbReference type="Proteomes" id="UP000323105">
    <property type="component" value="Unassembled WGS sequence"/>
</dbReference>
<evidence type="ECO:0000256" key="1">
    <source>
        <dbReference type="ARBA" id="ARBA00022475"/>
    </source>
</evidence>
<comment type="subcellular location">
    <subcellularLocation>
        <location evidence="5">Cell inner membrane</location>
        <topology evidence="5">Multi-pass membrane protein</topology>
    </subcellularLocation>
</comment>
<dbReference type="InterPro" id="IPR006008">
    <property type="entry name" value="YciB"/>
</dbReference>
<keyword evidence="5" id="KW-0997">Cell inner membrane</keyword>
<name>A0A5A7MF78_COMTE</name>
<comment type="similarity">
    <text evidence="5">Belongs to the YciB family.</text>
</comment>
<dbReference type="NCBIfam" id="NF001325">
    <property type="entry name" value="PRK00259.1-3"/>
    <property type="match status" value="1"/>
</dbReference>
<feature type="transmembrane region" description="Helical" evidence="5">
    <location>
        <begin position="40"/>
        <end position="73"/>
    </location>
</feature>
<sequence>MTWALVHDAALLAAPGTLPLLRSLNFRTTTISRMKLLIDFFPIILFFVAFKVWGIYTATAVAIAATVAQIAYLRFKTGKIEPMQWMSLGVIVLFGGATLLAHDDNFIKWKPTVLYWLMGGALLIGQLVFKKNLLRSVMGAQLQLPDAIWLKLNWAWTAFFAAMGGLNIWVAYNFDTDTWVNFKLFGGMGLMVVFVIAQAIYMSRYLPQDGVPNAAEAKDKQP</sequence>
<feature type="transmembrane region" description="Helical" evidence="5">
    <location>
        <begin position="113"/>
        <end position="129"/>
    </location>
</feature>
<keyword evidence="3 5" id="KW-1133">Transmembrane helix</keyword>
<gene>
    <name evidence="5" type="primary">yciB</name>
    <name evidence="6" type="ORF">CTTA_3513</name>
</gene>
<evidence type="ECO:0000313" key="7">
    <source>
        <dbReference type="Proteomes" id="UP000323105"/>
    </source>
</evidence>
<protein>
    <recommendedName>
        <fullName evidence="5">Inner membrane-spanning protein YciB</fullName>
    </recommendedName>
</protein>
<proteinExistence type="inferred from homology"/>
<comment type="function">
    <text evidence="5">Plays a role in cell envelope biogenesis, maintenance of cell envelope integrity and membrane homeostasis.</text>
</comment>
<keyword evidence="1 5" id="KW-1003">Cell membrane</keyword>
<dbReference type="GO" id="GO:0005886">
    <property type="term" value="C:plasma membrane"/>
    <property type="evidence" value="ECO:0007669"/>
    <property type="project" value="UniProtKB-SubCell"/>
</dbReference>
<keyword evidence="4 5" id="KW-0472">Membrane</keyword>
<dbReference type="PANTHER" id="PTHR36917">
    <property type="entry name" value="INTRACELLULAR SEPTATION PROTEIN A-RELATED"/>
    <property type="match status" value="1"/>
</dbReference>
<comment type="caution">
    <text evidence="6">The sequence shown here is derived from an EMBL/GenBank/DDBJ whole genome shotgun (WGS) entry which is preliminary data.</text>
</comment>
<organism evidence="6 7">
    <name type="scientific">Comamonas testosteroni</name>
    <name type="common">Pseudomonas testosteroni</name>
    <dbReference type="NCBI Taxonomy" id="285"/>
    <lineage>
        <taxon>Bacteria</taxon>
        <taxon>Pseudomonadati</taxon>
        <taxon>Pseudomonadota</taxon>
        <taxon>Betaproteobacteria</taxon>
        <taxon>Burkholderiales</taxon>
        <taxon>Comamonadaceae</taxon>
        <taxon>Comamonas</taxon>
    </lineage>
</organism>
<dbReference type="AlphaFoldDB" id="A0A5A7MF78"/>
<reference evidence="6 7" key="1">
    <citation type="journal article" date="2019" name="Microbiol. Resour. Announc.">
        <title>Draft Genome Sequence of Comamonas testosteroni TA441, a Bacterium That Has a Cryptic Phenol Degradation Gene Cluster.</title>
        <authorList>
            <person name="Arai H."/>
            <person name="Ishii M."/>
        </authorList>
    </citation>
    <scope>NUCLEOTIDE SEQUENCE [LARGE SCALE GENOMIC DNA]</scope>
    <source>
        <strain evidence="6 7">TA441</strain>
    </source>
</reference>
<evidence type="ECO:0000256" key="2">
    <source>
        <dbReference type="ARBA" id="ARBA00022692"/>
    </source>
</evidence>